<name>A0ACC2ATU5_DIPCM</name>
<dbReference type="EMBL" id="CM055110">
    <property type="protein sequence ID" value="KAJ7520960.1"/>
    <property type="molecule type" value="Genomic_DNA"/>
</dbReference>
<comment type="caution">
    <text evidence="1">The sequence shown here is derived from an EMBL/GenBank/DDBJ whole genome shotgun (WGS) entry which is preliminary data.</text>
</comment>
<evidence type="ECO:0000313" key="1">
    <source>
        <dbReference type="EMBL" id="KAJ7520960.1"/>
    </source>
</evidence>
<organism evidence="1 2">
    <name type="scientific">Diphasiastrum complanatum</name>
    <name type="common">Issler's clubmoss</name>
    <name type="synonym">Lycopodium complanatum</name>
    <dbReference type="NCBI Taxonomy" id="34168"/>
    <lineage>
        <taxon>Eukaryota</taxon>
        <taxon>Viridiplantae</taxon>
        <taxon>Streptophyta</taxon>
        <taxon>Embryophyta</taxon>
        <taxon>Tracheophyta</taxon>
        <taxon>Lycopodiopsida</taxon>
        <taxon>Lycopodiales</taxon>
        <taxon>Lycopodiaceae</taxon>
        <taxon>Lycopodioideae</taxon>
        <taxon>Diphasiastrum</taxon>
    </lineage>
</organism>
<protein>
    <submittedName>
        <fullName evidence="1">Uncharacterized protein</fullName>
    </submittedName>
</protein>
<gene>
    <name evidence="1" type="ORF">O6H91_19G032100</name>
</gene>
<accession>A0ACC2ATU5</accession>
<sequence length="99" mass="11465">MSTCTMQETRICSAYRFCWHRSKQVIVLCSIGGTLLTYVERTGPKAKRYADPERMFGRQSRSLKAAYELQEENFTNVTHLKGGLNDWIHEGYPVNEDED</sequence>
<keyword evidence="2" id="KW-1185">Reference proteome</keyword>
<evidence type="ECO:0000313" key="2">
    <source>
        <dbReference type="Proteomes" id="UP001162992"/>
    </source>
</evidence>
<proteinExistence type="predicted"/>
<dbReference type="Proteomes" id="UP001162992">
    <property type="component" value="Chromosome 19"/>
</dbReference>
<reference evidence="2" key="1">
    <citation type="journal article" date="2024" name="Proc. Natl. Acad. Sci. U.S.A.">
        <title>Extraordinary preservation of gene collinearity over three hundred million years revealed in homosporous lycophytes.</title>
        <authorList>
            <person name="Li C."/>
            <person name="Wickell D."/>
            <person name="Kuo L.Y."/>
            <person name="Chen X."/>
            <person name="Nie B."/>
            <person name="Liao X."/>
            <person name="Peng D."/>
            <person name="Ji J."/>
            <person name="Jenkins J."/>
            <person name="Williams M."/>
            <person name="Shu S."/>
            <person name="Plott C."/>
            <person name="Barry K."/>
            <person name="Rajasekar S."/>
            <person name="Grimwood J."/>
            <person name="Han X."/>
            <person name="Sun S."/>
            <person name="Hou Z."/>
            <person name="He W."/>
            <person name="Dai G."/>
            <person name="Sun C."/>
            <person name="Schmutz J."/>
            <person name="Leebens-Mack J.H."/>
            <person name="Li F.W."/>
            <person name="Wang L."/>
        </authorList>
    </citation>
    <scope>NUCLEOTIDE SEQUENCE [LARGE SCALE GENOMIC DNA]</scope>
    <source>
        <strain evidence="2">cv. PW_Plant_1</strain>
    </source>
</reference>